<dbReference type="Gene3D" id="3.40.50.720">
    <property type="entry name" value="NAD(P)-binding Rossmann-like Domain"/>
    <property type="match status" value="1"/>
</dbReference>
<dbReference type="Pfam" id="PF05199">
    <property type="entry name" value="GMC_oxred_C"/>
    <property type="match status" value="1"/>
</dbReference>
<dbReference type="InterPro" id="IPR012132">
    <property type="entry name" value="GMC_OxRdtase"/>
</dbReference>
<feature type="signal peptide" evidence="2">
    <location>
        <begin position="1"/>
        <end position="34"/>
    </location>
</feature>
<dbReference type="GO" id="GO:0044550">
    <property type="term" value="P:secondary metabolite biosynthetic process"/>
    <property type="evidence" value="ECO:0007669"/>
    <property type="project" value="TreeGrafter"/>
</dbReference>
<organism evidence="4 5">
    <name type="scientific">Alternaria burnsii</name>
    <dbReference type="NCBI Taxonomy" id="1187904"/>
    <lineage>
        <taxon>Eukaryota</taxon>
        <taxon>Fungi</taxon>
        <taxon>Dikarya</taxon>
        <taxon>Ascomycota</taxon>
        <taxon>Pezizomycotina</taxon>
        <taxon>Dothideomycetes</taxon>
        <taxon>Pleosporomycetidae</taxon>
        <taxon>Pleosporales</taxon>
        <taxon>Pleosporineae</taxon>
        <taxon>Pleosporaceae</taxon>
        <taxon>Alternaria</taxon>
        <taxon>Alternaria sect. Alternaria</taxon>
    </lineage>
</organism>
<dbReference type="GO" id="GO:0050660">
    <property type="term" value="F:flavin adenine dinucleotide binding"/>
    <property type="evidence" value="ECO:0007669"/>
    <property type="project" value="InterPro"/>
</dbReference>
<dbReference type="InterPro" id="IPR000172">
    <property type="entry name" value="GMC_OxRdtase_N"/>
</dbReference>
<dbReference type="GeneID" id="62205207"/>
<dbReference type="EMBL" id="JAAABM010000009">
    <property type="protein sequence ID" value="KAF7675219.1"/>
    <property type="molecule type" value="Genomic_DNA"/>
</dbReference>
<dbReference type="PANTHER" id="PTHR11552:SF115">
    <property type="entry name" value="DEHYDROGENASE XPTC-RELATED"/>
    <property type="match status" value="1"/>
</dbReference>
<evidence type="ECO:0000256" key="2">
    <source>
        <dbReference type="SAM" id="SignalP"/>
    </source>
</evidence>
<dbReference type="Gene3D" id="3.50.50.60">
    <property type="entry name" value="FAD/NAD(P)-binding domain"/>
    <property type="match status" value="1"/>
</dbReference>
<dbReference type="PRINTS" id="PR00081">
    <property type="entry name" value="GDHRDH"/>
</dbReference>
<dbReference type="SUPFAM" id="SSF51735">
    <property type="entry name" value="NAD(P)-binding Rossmann-fold domains"/>
    <property type="match status" value="1"/>
</dbReference>
<evidence type="ECO:0000313" key="4">
    <source>
        <dbReference type="EMBL" id="KAF7675219.1"/>
    </source>
</evidence>
<dbReference type="Pfam" id="PF00732">
    <property type="entry name" value="GMC_oxred_N"/>
    <property type="match status" value="1"/>
</dbReference>
<dbReference type="PROSITE" id="PS00624">
    <property type="entry name" value="GMC_OXRED_2"/>
    <property type="match status" value="1"/>
</dbReference>
<evidence type="ECO:0000256" key="1">
    <source>
        <dbReference type="ARBA" id="ARBA00010790"/>
    </source>
</evidence>
<evidence type="ECO:0000313" key="5">
    <source>
        <dbReference type="Proteomes" id="UP000596902"/>
    </source>
</evidence>
<dbReference type="Proteomes" id="UP000596902">
    <property type="component" value="Unassembled WGS sequence"/>
</dbReference>
<dbReference type="Pfam" id="PF00106">
    <property type="entry name" value="adh_short"/>
    <property type="match status" value="1"/>
</dbReference>
<dbReference type="SUPFAM" id="SSF51905">
    <property type="entry name" value="FAD/NAD(P)-binding domain"/>
    <property type="match status" value="1"/>
</dbReference>
<gene>
    <name evidence="4" type="ORF">GT037_006982</name>
</gene>
<dbReference type="InterPro" id="IPR002347">
    <property type="entry name" value="SDR_fam"/>
</dbReference>
<dbReference type="InterPro" id="IPR007867">
    <property type="entry name" value="GMC_OxRtase_C"/>
</dbReference>
<evidence type="ECO:0000259" key="3">
    <source>
        <dbReference type="PROSITE" id="PS00624"/>
    </source>
</evidence>
<sequence>MAQPPQPFAPPTCLHLKMLLLTVFALCCAMIVQARSHLGRTAKVVDARQFTNETTYDFVIVGGGIAGLTIADRLTENPDVTVLVIEYGPFDLKEDGVMIPGAYFPVPYLWLPLMSTPQTALNNASFGVPCGRVVGGGSVVNAMFFHRSDAELYNAWEELGATGWGWFDLLPYFKKSETFTAPDAEYAASHNITWNLAIHGSGGPVQASHAPYDYPGSANKYNGALNLGIQPNLDPNGGRAQGVFRLLRSIDPKIQTRSSARINRYDRDAVRPNYHILPNTAVSRVVFENLTAIGVDHISTSDDTKGTVQASKEVIIAAGSVHTPQILQLSGIGDPAHLKNLGIKSISQLPGVGRNLQDHLVLKVNYNYTSNHVPNGGSLQSNATYAMEQRILYNTGKPSAYDLTGTTGNLIIQLPLSNFTNASVSIMSKAASISPADILGKDINPSILAGYEKQRAIITKGINTEAVGGLSWNTGPETSIYMTRPFSRGSIKIKSTNVLDAPLIDYGAITDSTDLDILYAIYMKNRELMATPDLAVLGPIETAPAPGIENEGDIKESIKAALEPSNAHQCCTAAMMARKDGGVVDPQNRVYGTRKISVVDASTWPLVAGGGPQASVYAGAEKNYQSINRETEWYTSAEMDILNLFHVQEMIAVVTGGGTGIGLMIAQALASAGASKVYILGRRKDKLELAAAQHESLIPLQCDITSKESLQAAVDIIAKDFGFINLLVANSGILGPTSSFVPGLGVQELRKNIFEDTAMEEFSQTFHVNTTATYFSMFAFLELLDAGNQNALAGGFGRLGVTMSTY</sequence>
<dbReference type="InterPro" id="IPR036291">
    <property type="entry name" value="NAD(P)-bd_dom_sf"/>
</dbReference>
<proteinExistence type="inferred from homology"/>
<keyword evidence="2" id="KW-0732">Signal</keyword>
<feature type="chain" id="PRO_5034723848" evidence="2">
    <location>
        <begin position="35"/>
        <end position="806"/>
    </location>
</feature>
<feature type="domain" description="Glucose-methanol-choline oxidoreductase N-terminal" evidence="3">
    <location>
        <begin position="319"/>
        <end position="333"/>
    </location>
</feature>
<dbReference type="InterPro" id="IPR036188">
    <property type="entry name" value="FAD/NAD-bd_sf"/>
</dbReference>
<dbReference type="AlphaFoldDB" id="A0A8H7EEG7"/>
<dbReference type="GO" id="GO:0016614">
    <property type="term" value="F:oxidoreductase activity, acting on CH-OH group of donors"/>
    <property type="evidence" value="ECO:0007669"/>
    <property type="project" value="InterPro"/>
</dbReference>
<dbReference type="CDD" id="cd05233">
    <property type="entry name" value="SDR_c"/>
    <property type="match status" value="1"/>
</dbReference>
<dbReference type="PANTHER" id="PTHR11552">
    <property type="entry name" value="GLUCOSE-METHANOL-CHOLINE GMC OXIDOREDUCTASE"/>
    <property type="match status" value="1"/>
</dbReference>
<comment type="similarity">
    <text evidence="1">Belongs to the GMC oxidoreductase family.</text>
</comment>
<dbReference type="SUPFAM" id="SSF54373">
    <property type="entry name" value="FAD-linked reductases, C-terminal domain"/>
    <property type="match status" value="1"/>
</dbReference>
<reference evidence="4" key="2">
    <citation type="submission" date="2020-08" db="EMBL/GenBank/DDBJ databases">
        <title>Draft Genome Sequence of Cumin Blight Pathogen Alternaria burnsii.</title>
        <authorList>
            <person name="Feng Z."/>
        </authorList>
    </citation>
    <scope>NUCLEOTIDE SEQUENCE</scope>
    <source>
        <strain evidence="4">CBS107.38</strain>
    </source>
</reference>
<dbReference type="Gene3D" id="3.30.560.10">
    <property type="entry name" value="Glucose Oxidase, domain 3"/>
    <property type="match status" value="1"/>
</dbReference>
<keyword evidence="5" id="KW-1185">Reference proteome</keyword>
<name>A0A8H7EEG7_9PLEO</name>
<reference evidence="4" key="1">
    <citation type="submission" date="2020-01" db="EMBL/GenBank/DDBJ databases">
        <authorList>
            <person name="Feng Z.H.Z."/>
        </authorList>
    </citation>
    <scope>NUCLEOTIDE SEQUENCE</scope>
    <source>
        <strain evidence="4">CBS107.38</strain>
    </source>
</reference>
<protein>
    <submittedName>
        <fullName evidence="4">Choline dehydrogenase</fullName>
    </submittedName>
</protein>
<dbReference type="RefSeq" id="XP_038785501.1">
    <property type="nucleotide sequence ID" value="XM_038932029.1"/>
</dbReference>
<comment type="caution">
    <text evidence="4">The sequence shown here is derived from an EMBL/GenBank/DDBJ whole genome shotgun (WGS) entry which is preliminary data.</text>
</comment>
<accession>A0A8H7EEG7</accession>